<keyword evidence="2" id="KW-1185">Reference proteome</keyword>
<dbReference type="EMBL" id="JAJVDC020000581">
    <property type="protein sequence ID" value="KAL1613282.1"/>
    <property type="molecule type" value="Genomic_DNA"/>
</dbReference>
<name>A0ABR3S9K0_9PEZI</name>
<gene>
    <name evidence="1" type="ORF">SLS56_012265</name>
</gene>
<protein>
    <submittedName>
        <fullName evidence="1">Uncharacterized protein</fullName>
    </submittedName>
</protein>
<sequence>PANLITMGTSVITVEPLGKPALVKMEDGSTAYGAYNGYVYAGAHGFKKMTGSVLSHVLQIAKKAKP</sequence>
<proteinExistence type="predicted"/>
<reference evidence="1 2" key="1">
    <citation type="submission" date="2024-02" db="EMBL/GenBank/DDBJ databases">
        <title>De novo assembly and annotation of 12 fungi associated with fruit tree decline syndrome in Ontario, Canada.</title>
        <authorList>
            <person name="Sulman M."/>
            <person name="Ellouze W."/>
            <person name="Ilyukhin E."/>
        </authorList>
    </citation>
    <scope>NUCLEOTIDE SEQUENCE [LARGE SCALE GENOMIC DNA]</scope>
    <source>
        <strain evidence="1 2">M1-105</strain>
    </source>
</reference>
<dbReference type="Proteomes" id="UP001521116">
    <property type="component" value="Unassembled WGS sequence"/>
</dbReference>
<accession>A0ABR3S9K0</accession>
<organism evidence="1 2">
    <name type="scientific">Neofusicoccum ribis</name>
    <dbReference type="NCBI Taxonomy" id="45134"/>
    <lineage>
        <taxon>Eukaryota</taxon>
        <taxon>Fungi</taxon>
        <taxon>Dikarya</taxon>
        <taxon>Ascomycota</taxon>
        <taxon>Pezizomycotina</taxon>
        <taxon>Dothideomycetes</taxon>
        <taxon>Dothideomycetes incertae sedis</taxon>
        <taxon>Botryosphaeriales</taxon>
        <taxon>Botryosphaeriaceae</taxon>
        <taxon>Neofusicoccum</taxon>
    </lineage>
</organism>
<evidence type="ECO:0000313" key="1">
    <source>
        <dbReference type="EMBL" id="KAL1613282.1"/>
    </source>
</evidence>
<evidence type="ECO:0000313" key="2">
    <source>
        <dbReference type="Proteomes" id="UP001521116"/>
    </source>
</evidence>
<comment type="caution">
    <text evidence="1">The sequence shown here is derived from an EMBL/GenBank/DDBJ whole genome shotgun (WGS) entry which is preliminary data.</text>
</comment>
<feature type="non-terminal residue" evidence="1">
    <location>
        <position position="1"/>
    </location>
</feature>